<feature type="compositionally biased region" description="Polar residues" evidence="1">
    <location>
        <begin position="1"/>
        <end position="11"/>
    </location>
</feature>
<proteinExistence type="predicted"/>
<organism evidence="2 3">
    <name type="scientific">Elysia crispata</name>
    <name type="common">lettuce slug</name>
    <dbReference type="NCBI Taxonomy" id="231223"/>
    <lineage>
        <taxon>Eukaryota</taxon>
        <taxon>Metazoa</taxon>
        <taxon>Spiralia</taxon>
        <taxon>Lophotrochozoa</taxon>
        <taxon>Mollusca</taxon>
        <taxon>Gastropoda</taxon>
        <taxon>Heterobranchia</taxon>
        <taxon>Euthyneura</taxon>
        <taxon>Panpulmonata</taxon>
        <taxon>Sacoglossa</taxon>
        <taxon>Placobranchoidea</taxon>
        <taxon>Plakobranchidae</taxon>
        <taxon>Elysia</taxon>
    </lineage>
</organism>
<comment type="caution">
    <text evidence="2">The sequence shown here is derived from an EMBL/GenBank/DDBJ whole genome shotgun (WGS) entry which is preliminary data.</text>
</comment>
<dbReference type="Proteomes" id="UP001283361">
    <property type="component" value="Unassembled WGS sequence"/>
</dbReference>
<dbReference type="AlphaFoldDB" id="A0AAE0YB13"/>
<gene>
    <name evidence="2" type="ORF">RRG08_034794</name>
</gene>
<accession>A0AAE0YB13</accession>
<evidence type="ECO:0000313" key="3">
    <source>
        <dbReference type="Proteomes" id="UP001283361"/>
    </source>
</evidence>
<reference evidence="2" key="1">
    <citation type="journal article" date="2023" name="G3 (Bethesda)">
        <title>A reference genome for the long-term kleptoplast-retaining sea slug Elysia crispata morphotype clarki.</title>
        <authorList>
            <person name="Eastman K.E."/>
            <person name="Pendleton A.L."/>
            <person name="Shaikh M.A."/>
            <person name="Suttiyut T."/>
            <person name="Ogas R."/>
            <person name="Tomko P."/>
            <person name="Gavelis G."/>
            <person name="Widhalm J.R."/>
            <person name="Wisecaver J.H."/>
        </authorList>
    </citation>
    <scope>NUCLEOTIDE SEQUENCE</scope>
    <source>
        <strain evidence="2">ECLA1</strain>
    </source>
</reference>
<evidence type="ECO:0000256" key="1">
    <source>
        <dbReference type="SAM" id="MobiDB-lite"/>
    </source>
</evidence>
<protein>
    <submittedName>
        <fullName evidence="2">Uncharacterized protein</fullName>
    </submittedName>
</protein>
<name>A0AAE0YB13_9GAST</name>
<dbReference type="EMBL" id="JAWDGP010006596">
    <property type="protein sequence ID" value="KAK3738505.1"/>
    <property type="molecule type" value="Genomic_DNA"/>
</dbReference>
<keyword evidence="3" id="KW-1185">Reference proteome</keyword>
<feature type="region of interest" description="Disordered" evidence="1">
    <location>
        <begin position="1"/>
        <end position="31"/>
    </location>
</feature>
<evidence type="ECO:0000313" key="2">
    <source>
        <dbReference type="EMBL" id="KAK3738505.1"/>
    </source>
</evidence>
<sequence>MNSSELQSSVAFTFPSEEDESQHKSKAKANKPVASCLRANVQLPERLLTPTETSRTPGRHCLQRASSSRHARLFLGLSMDFSRCPGPLFTYSGLSGHDRVVHPCPTNYGVPGTHIPGKWVSRI</sequence>